<sequence length="156" mass="18004">MNSLSMPNYDNGHDNNYDNEYSNDYNDYGNDYGNKYDNNYDNNCNNLGNDLGNEHDNDHENDNISTTSNTLKQKNIIGKKKMQNENGTIENLLKDPKNSSAIKFISVDNIKLRDMFATWIVNRQRLFTIIEDPELIEIVKYLNPTAKLVKGDTIKN</sequence>
<gene>
    <name evidence="2" type="ORF">GMARGA_LOCUS38056</name>
</gene>
<feature type="region of interest" description="Disordered" evidence="1">
    <location>
        <begin position="46"/>
        <end position="68"/>
    </location>
</feature>
<reference evidence="2 3" key="1">
    <citation type="submission" date="2021-06" db="EMBL/GenBank/DDBJ databases">
        <authorList>
            <person name="Kallberg Y."/>
            <person name="Tangrot J."/>
            <person name="Rosling A."/>
        </authorList>
    </citation>
    <scope>NUCLEOTIDE SEQUENCE [LARGE SCALE GENOMIC DNA]</scope>
    <source>
        <strain evidence="2 3">120-4 pot B 10/14</strain>
    </source>
</reference>
<feature type="non-terminal residue" evidence="2">
    <location>
        <position position="156"/>
    </location>
</feature>
<organism evidence="2 3">
    <name type="scientific">Gigaspora margarita</name>
    <dbReference type="NCBI Taxonomy" id="4874"/>
    <lineage>
        <taxon>Eukaryota</taxon>
        <taxon>Fungi</taxon>
        <taxon>Fungi incertae sedis</taxon>
        <taxon>Mucoromycota</taxon>
        <taxon>Glomeromycotina</taxon>
        <taxon>Glomeromycetes</taxon>
        <taxon>Diversisporales</taxon>
        <taxon>Gigasporaceae</taxon>
        <taxon>Gigaspora</taxon>
    </lineage>
</organism>
<name>A0ABN7X368_GIGMA</name>
<feature type="non-terminal residue" evidence="2">
    <location>
        <position position="1"/>
    </location>
</feature>
<accession>A0ABN7X368</accession>
<keyword evidence="3" id="KW-1185">Reference proteome</keyword>
<evidence type="ECO:0000313" key="3">
    <source>
        <dbReference type="Proteomes" id="UP000789901"/>
    </source>
</evidence>
<dbReference type="EMBL" id="CAJVQB010082552">
    <property type="protein sequence ID" value="CAG8846213.1"/>
    <property type="molecule type" value="Genomic_DNA"/>
</dbReference>
<evidence type="ECO:0000313" key="2">
    <source>
        <dbReference type="EMBL" id="CAG8846213.1"/>
    </source>
</evidence>
<feature type="region of interest" description="Disordered" evidence="1">
    <location>
        <begin position="1"/>
        <end position="22"/>
    </location>
</feature>
<protein>
    <submittedName>
        <fullName evidence="2">40772_t:CDS:1</fullName>
    </submittedName>
</protein>
<evidence type="ECO:0000256" key="1">
    <source>
        <dbReference type="SAM" id="MobiDB-lite"/>
    </source>
</evidence>
<feature type="compositionally biased region" description="Basic and acidic residues" evidence="1">
    <location>
        <begin position="52"/>
        <end position="62"/>
    </location>
</feature>
<dbReference type="Proteomes" id="UP000789901">
    <property type="component" value="Unassembled WGS sequence"/>
</dbReference>
<proteinExistence type="predicted"/>
<comment type="caution">
    <text evidence="2">The sequence shown here is derived from an EMBL/GenBank/DDBJ whole genome shotgun (WGS) entry which is preliminary data.</text>
</comment>